<evidence type="ECO:0000313" key="3">
    <source>
        <dbReference type="Proteomes" id="UP000245998"/>
    </source>
</evidence>
<dbReference type="Gene3D" id="3.40.50.1110">
    <property type="entry name" value="SGNH hydrolase"/>
    <property type="match status" value="1"/>
</dbReference>
<proteinExistence type="predicted"/>
<dbReference type="SUPFAM" id="SSF52266">
    <property type="entry name" value="SGNH hydrolase"/>
    <property type="match status" value="1"/>
</dbReference>
<dbReference type="InterPro" id="IPR036514">
    <property type="entry name" value="SGNH_hydro_sf"/>
</dbReference>
<name>A0A2U1K327_9BACI</name>
<dbReference type="EMBL" id="QCZG01000015">
    <property type="protein sequence ID" value="PWA11911.1"/>
    <property type="molecule type" value="Genomic_DNA"/>
</dbReference>
<gene>
    <name evidence="2" type="ORF">DCC39_08990</name>
</gene>
<reference evidence="2 3" key="1">
    <citation type="submission" date="2018-04" db="EMBL/GenBank/DDBJ databases">
        <title>Camelliibacillus theae gen. nov., sp. nov., isolated from Pu'er tea.</title>
        <authorList>
            <person name="Niu L."/>
        </authorList>
    </citation>
    <scope>NUCLEOTIDE SEQUENCE [LARGE SCALE GENOMIC DNA]</scope>
    <source>
        <strain evidence="2 3">T8</strain>
    </source>
</reference>
<dbReference type="Pfam" id="PF13472">
    <property type="entry name" value="Lipase_GDSL_2"/>
    <property type="match status" value="1"/>
</dbReference>
<evidence type="ECO:0000259" key="1">
    <source>
        <dbReference type="Pfam" id="PF13472"/>
    </source>
</evidence>
<dbReference type="GO" id="GO:0004622">
    <property type="term" value="F:phosphatidylcholine lysophospholipase activity"/>
    <property type="evidence" value="ECO:0007669"/>
    <property type="project" value="TreeGrafter"/>
</dbReference>
<dbReference type="PANTHER" id="PTHR30383">
    <property type="entry name" value="THIOESTERASE 1/PROTEASE 1/LYSOPHOSPHOLIPASE L1"/>
    <property type="match status" value="1"/>
</dbReference>
<accession>A0A2U1K327</accession>
<organism evidence="2 3">
    <name type="scientific">Pueribacillus theae</name>
    <dbReference type="NCBI Taxonomy" id="2171751"/>
    <lineage>
        <taxon>Bacteria</taxon>
        <taxon>Bacillati</taxon>
        <taxon>Bacillota</taxon>
        <taxon>Bacilli</taxon>
        <taxon>Bacillales</taxon>
        <taxon>Bacillaceae</taxon>
        <taxon>Pueribacillus</taxon>
    </lineage>
</organism>
<sequence>MNACHRTLHYAALGDSLTVGIGTILFQPNFVDWYVRFSEKALCAPIVWSNFAHSGATIKEVVERLNHFPIRKAVERAEIITMTAGGNDLIHAAFDFFKTGNEKAIEHDLIESQANCHELVECIYNIKKEAKQPYIIRTINLYNPFPEYEIVDRWVRMFNAHVESCFSTLPNSKIADAYSLFKGHEHEWLKGVHPNEAGYFQMAKAIHRLGYIPLIH</sequence>
<dbReference type="InterPro" id="IPR051532">
    <property type="entry name" value="Ester_Hydrolysis_Enzymes"/>
</dbReference>
<comment type="caution">
    <text evidence="2">The sequence shown here is derived from an EMBL/GenBank/DDBJ whole genome shotgun (WGS) entry which is preliminary data.</text>
</comment>
<evidence type="ECO:0000313" key="2">
    <source>
        <dbReference type="EMBL" id="PWA11911.1"/>
    </source>
</evidence>
<dbReference type="InterPro" id="IPR013830">
    <property type="entry name" value="SGNH_hydro"/>
</dbReference>
<keyword evidence="3" id="KW-1185">Reference proteome</keyword>
<feature type="domain" description="SGNH hydrolase-type esterase" evidence="1">
    <location>
        <begin position="12"/>
        <end position="199"/>
    </location>
</feature>
<dbReference type="RefSeq" id="WP_116554555.1">
    <property type="nucleotide sequence ID" value="NZ_QCZG01000015.1"/>
</dbReference>
<protein>
    <submittedName>
        <fullName evidence="2">Spore gernimation protein</fullName>
    </submittedName>
</protein>
<dbReference type="OrthoDB" id="26855at2"/>
<dbReference type="Proteomes" id="UP000245998">
    <property type="component" value="Unassembled WGS sequence"/>
</dbReference>
<dbReference type="AlphaFoldDB" id="A0A2U1K327"/>
<dbReference type="PANTHER" id="PTHR30383:SF27">
    <property type="entry name" value="SPORE GERMINATION LIPASE LIPC"/>
    <property type="match status" value="1"/>
</dbReference>